<feature type="region of interest" description="Disordered" evidence="1">
    <location>
        <begin position="1"/>
        <end position="46"/>
    </location>
</feature>
<dbReference type="OrthoDB" id="6155801at2759"/>
<dbReference type="EMBL" id="CAJHNH020002569">
    <property type="protein sequence ID" value="CAG5127110.1"/>
    <property type="molecule type" value="Genomic_DNA"/>
</dbReference>
<dbReference type="AlphaFoldDB" id="A0A8S3ZHF8"/>
<evidence type="ECO:0000256" key="1">
    <source>
        <dbReference type="SAM" id="MobiDB-lite"/>
    </source>
</evidence>
<feature type="region of interest" description="Disordered" evidence="1">
    <location>
        <begin position="80"/>
        <end position="99"/>
    </location>
</feature>
<feature type="compositionally biased region" description="Basic residues" evidence="1">
    <location>
        <begin position="1"/>
        <end position="10"/>
    </location>
</feature>
<evidence type="ECO:0000313" key="3">
    <source>
        <dbReference type="Proteomes" id="UP000678393"/>
    </source>
</evidence>
<organism evidence="2 3">
    <name type="scientific">Candidula unifasciata</name>
    <dbReference type="NCBI Taxonomy" id="100452"/>
    <lineage>
        <taxon>Eukaryota</taxon>
        <taxon>Metazoa</taxon>
        <taxon>Spiralia</taxon>
        <taxon>Lophotrochozoa</taxon>
        <taxon>Mollusca</taxon>
        <taxon>Gastropoda</taxon>
        <taxon>Heterobranchia</taxon>
        <taxon>Euthyneura</taxon>
        <taxon>Panpulmonata</taxon>
        <taxon>Eupulmonata</taxon>
        <taxon>Stylommatophora</taxon>
        <taxon>Helicina</taxon>
        <taxon>Helicoidea</taxon>
        <taxon>Geomitridae</taxon>
        <taxon>Candidula</taxon>
    </lineage>
</organism>
<comment type="caution">
    <text evidence="2">The sequence shown here is derived from an EMBL/GenBank/DDBJ whole genome shotgun (WGS) entry which is preliminary data.</text>
</comment>
<gene>
    <name evidence="2" type="ORF">CUNI_LOCUS12668</name>
</gene>
<sequence>MGKKKGRTGQKKLQGPKAKAVQKAKNHKKAESKSKAKSRKTQSKAVKTNLKKMSFDNSKKIDLLNADITKVLMAPPKLAPVTSDKVPQKKPQVEDVPIPDVASIEQQMEQM</sequence>
<proteinExistence type="predicted"/>
<accession>A0A8S3ZHF8</accession>
<keyword evidence="3" id="KW-1185">Reference proteome</keyword>
<name>A0A8S3ZHF8_9EUPU</name>
<evidence type="ECO:0000313" key="2">
    <source>
        <dbReference type="EMBL" id="CAG5127110.1"/>
    </source>
</evidence>
<reference evidence="2" key="1">
    <citation type="submission" date="2021-04" db="EMBL/GenBank/DDBJ databases">
        <authorList>
            <consortium name="Molecular Ecology Group"/>
        </authorList>
    </citation>
    <scope>NUCLEOTIDE SEQUENCE</scope>
</reference>
<protein>
    <submittedName>
        <fullName evidence="2">Uncharacterized protein</fullName>
    </submittedName>
</protein>
<dbReference type="Proteomes" id="UP000678393">
    <property type="component" value="Unassembled WGS sequence"/>
</dbReference>